<proteinExistence type="predicted"/>
<evidence type="ECO:0000256" key="1">
    <source>
        <dbReference type="SAM" id="MobiDB-lite"/>
    </source>
</evidence>
<dbReference type="Proteomes" id="UP000075683">
    <property type="component" value="Unassembled WGS sequence"/>
</dbReference>
<feature type="region of interest" description="Disordered" evidence="1">
    <location>
        <begin position="1"/>
        <end position="40"/>
    </location>
</feature>
<organism evidence="2 3">
    <name type="scientific">Caldibacillus debilis</name>
    <dbReference type="NCBI Taxonomy" id="301148"/>
    <lineage>
        <taxon>Bacteria</taxon>
        <taxon>Bacillati</taxon>
        <taxon>Bacillota</taxon>
        <taxon>Bacilli</taxon>
        <taxon>Bacillales</taxon>
        <taxon>Bacillaceae</taxon>
        <taxon>Caldibacillus</taxon>
    </lineage>
</organism>
<feature type="compositionally biased region" description="Basic residues" evidence="1">
    <location>
        <begin position="14"/>
        <end position="25"/>
    </location>
</feature>
<comment type="caution">
    <text evidence="2">The sequence shown here is derived from an EMBL/GenBank/DDBJ whole genome shotgun (WGS) entry which is preliminary data.</text>
</comment>
<accession>A0A150M490</accession>
<dbReference type="STRING" id="301148.B4135_0331"/>
<evidence type="ECO:0000313" key="3">
    <source>
        <dbReference type="Proteomes" id="UP000075683"/>
    </source>
</evidence>
<reference evidence="2 3" key="1">
    <citation type="submission" date="2016-01" db="EMBL/GenBank/DDBJ databases">
        <title>Draft Genome Sequences of Seven Thermophilic Sporeformers Isolated from Foods.</title>
        <authorList>
            <person name="Berendsen E.M."/>
            <person name="Wells-Bennik M.H."/>
            <person name="Krawcyk A.O."/>
            <person name="De Jong A."/>
            <person name="Holsappel S."/>
            <person name="Eijlander R.T."/>
            <person name="Kuipers O.P."/>
        </authorList>
    </citation>
    <scope>NUCLEOTIDE SEQUENCE [LARGE SCALE GENOMIC DNA]</scope>
    <source>
        <strain evidence="2 3">B4135</strain>
    </source>
</reference>
<sequence>MDKKRSAKKECIRRGARQKKGRKSGKGGGMPEAAQIRWRE</sequence>
<evidence type="ECO:0000313" key="2">
    <source>
        <dbReference type="EMBL" id="KYD19427.1"/>
    </source>
</evidence>
<gene>
    <name evidence="2" type="ORF">B4135_0331</name>
</gene>
<protein>
    <submittedName>
        <fullName evidence="2">Uncharacterized protein</fullName>
    </submittedName>
</protein>
<name>A0A150M490_9BACI</name>
<feature type="compositionally biased region" description="Basic and acidic residues" evidence="1">
    <location>
        <begin position="1"/>
        <end position="13"/>
    </location>
</feature>
<dbReference type="AlphaFoldDB" id="A0A150M490"/>
<dbReference type="EMBL" id="LQYT01000040">
    <property type="protein sequence ID" value="KYD19427.1"/>
    <property type="molecule type" value="Genomic_DNA"/>
</dbReference>